<dbReference type="Proteomes" id="UP000029227">
    <property type="component" value="Unassembled WGS sequence"/>
</dbReference>
<dbReference type="PANTHER" id="PTHR36152:SF1">
    <property type="entry name" value="UBIQUITIN-LIKE DOMAIN-CONTAINING PROTEIN"/>
    <property type="match status" value="1"/>
</dbReference>
<reference evidence="1 2" key="1">
    <citation type="journal article" date="2014" name="Genome Announc.">
        <title>Draft Genome Sequences of Two Vibrionaceae Species, Vibrio ponticus C121 and Photobacterium aphoticum C119, Isolated as Coral Reef Microbiota.</title>
        <authorList>
            <person name="Al-saari N."/>
            <person name="Meirelles P.M."/>
            <person name="Mino S."/>
            <person name="Suda W."/>
            <person name="Oshima K."/>
            <person name="Hattori M."/>
            <person name="Ohkuma M."/>
            <person name="Thompson F.L."/>
            <person name="Gomez-Gil B."/>
            <person name="Sawabe T."/>
            <person name="Sawabe T."/>
        </authorList>
    </citation>
    <scope>NUCLEOTIDE SEQUENCE [LARGE SCALE GENOMIC DNA]</scope>
    <source>
        <strain evidence="1 2">JCM 19237</strain>
    </source>
</reference>
<evidence type="ECO:0000313" key="2">
    <source>
        <dbReference type="Proteomes" id="UP000029227"/>
    </source>
</evidence>
<dbReference type="EMBL" id="BBMN01000004">
    <property type="protein sequence ID" value="GAL04546.1"/>
    <property type="molecule type" value="Genomic_DNA"/>
</dbReference>
<dbReference type="SUPFAM" id="SSF141452">
    <property type="entry name" value="Hcp1-like"/>
    <property type="match status" value="1"/>
</dbReference>
<dbReference type="InterPro" id="IPR053165">
    <property type="entry name" value="HSI-I_assembly_Hcp1"/>
</dbReference>
<dbReference type="Pfam" id="PF05638">
    <property type="entry name" value="T6SS_HCP"/>
    <property type="match status" value="1"/>
</dbReference>
<dbReference type="InterPro" id="IPR036624">
    <property type="entry name" value="Hcp1-lik_sf"/>
</dbReference>
<dbReference type="InterPro" id="IPR008514">
    <property type="entry name" value="T6SS_Hcp"/>
</dbReference>
<comment type="caution">
    <text evidence="1">The sequence shown here is derived from an EMBL/GenBank/DDBJ whole genome shotgun (WGS) entry which is preliminary data.</text>
</comment>
<proteinExistence type="predicted"/>
<dbReference type="PANTHER" id="PTHR36152">
    <property type="entry name" value="CYTOPLASMIC PROTEIN-RELATED"/>
    <property type="match status" value="1"/>
</dbReference>
<dbReference type="eggNOG" id="COG3157">
    <property type="taxonomic scope" value="Bacteria"/>
</dbReference>
<protein>
    <submittedName>
        <fullName evidence="1">Putative cytoplasmic protein USSDB7A</fullName>
    </submittedName>
</protein>
<gene>
    <name evidence="1" type="ORF">JCM19237_1218</name>
</gene>
<name>A0A090QNS2_9GAMM</name>
<dbReference type="AlphaFoldDB" id="A0A090QNS2"/>
<dbReference type="Gene3D" id="2.30.110.20">
    <property type="entry name" value="Hcp1-like"/>
    <property type="match status" value="1"/>
</dbReference>
<sequence length="178" mass="20087">MQSNTYLDYNKIKGEATAEGYKDQITLLSVDWSVGREITSYTGTSHDREASAARLYDLTITKLQDRSSTLLFKEATIGKGVPAIFHITKQGEKVEEIMTIKLTDAMISNFSVSIHDDRPVETITISYTEMELTVIPTNDQNNADGQLYMATAALKVRQCKHLKWLRDRLSIPYFISGK</sequence>
<evidence type="ECO:0000313" key="1">
    <source>
        <dbReference type="EMBL" id="GAL04546.1"/>
    </source>
</evidence>
<organism evidence="1 2">
    <name type="scientific">Photobacterium aphoticum</name>
    <dbReference type="NCBI Taxonomy" id="754436"/>
    <lineage>
        <taxon>Bacteria</taxon>
        <taxon>Pseudomonadati</taxon>
        <taxon>Pseudomonadota</taxon>
        <taxon>Gammaproteobacteria</taxon>
        <taxon>Vibrionales</taxon>
        <taxon>Vibrionaceae</taxon>
        <taxon>Photobacterium</taxon>
    </lineage>
</organism>
<accession>A0A090QNS2</accession>
<dbReference type="STRING" id="754436.JCM19237_1218"/>